<dbReference type="Gene3D" id="3.30.2140.10">
    <property type="entry name" value="Arylamine N-acetyltransferase"/>
    <property type="match status" value="1"/>
</dbReference>
<keyword evidence="2" id="KW-0808">Transferase</keyword>
<accession>A0A1Z4ENZ1</accession>
<dbReference type="AlphaFoldDB" id="A0A1Z4ENZ1"/>
<dbReference type="InterPro" id="IPR038765">
    <property type="entry name" value="Papain-like_cys_pep_sf"/>
</dbReference>
<evidence type="ECO:0000313" key="2">
    <source>
        <dbReference type="EMBL" id="BAX94668.1"/>
    </source>
</evidence>
<dbReference type="Pfam" id="PF00797">
    <property type="entry name" value="Acetyltransf_2"/>
    <property type="match status" value="1"/>
</dbReference>
<dbReference type="GO" id="GO:0004060">
    <property type="term" value="F:arylamine N-acetyltransferase activity"/>
    <property type="evidence" value="ECO:0007669"/>
    <property type="project" value="UniProtKB-EC"/>
</dbReference>
<dbReference type="KEGG" id="mshg:MSG_04553"/>
<evidence type="ECO:0000256" key="1">
    <source>
        <dbReference type="ARBA" id="ARBA00006547"/>
    </source>
</evidence>
<keyword evidence="2" id="KW-0012">Acyltransferase</keyword>
<dbReference type="EMBL" id="AP018164">
    <property type="protein sequence ID" value="BAX94668.1"/>
    <property type="molecule type" value="Genomic_DNA"/>
</dbReference>
<comment type="similarity">
    <text evidence="1">Belongs to the arylamine N-acetyltransferase family.</text>
</comment>
<organism evidence="2 3">
    <name type="scientific">Mycobacterium shigaense</name>
    <dbReference type="NCBI Taxonomy" id="722731"/>
    <lineage>
        <taxon>Bacteria</taxon>
        <taxon>Bacillati</taxon>
        <taxon>Actinomycetota</taxon>
        <taxon>Actinomycetes</taxon>
        <taxon>Mycobacteriales</taxon>
        <taxon>Mycobacteriaceae</taxon>
        <taxon>Mycobacterium</taxon>
        <taxon>Mycobacterium simiae complex</taxon>
    </lineage>
</organism>
<sequence length="163" mass="18277">MDDRGDGLVLLAQIAGEWQPLYEFTTRTHPDIDLKTGSWFVSTHPSSHFVTGLMVALVTDDGRYNLAGRELTIHRQGGSEKILLPDAAAVVEQLHDRFGINIDDVGERGRLESRIDGITDANNQCNPNPLQFRRRAHPRRVRKRPGQGGFTRVDVGNHFIANR</sequence>
<evidence type="ECO:0000313" key="3">
    <source>
        <dbReference type="Proteomes" id="UP000217736"/>
    </source>
</evidence>
<reference evidence="3" key="1">
    <citation type="submission" date="2017-06" db="EMBL/GenBank/DDBJ databases">
        <title>Complete Genome Sequence of Mycobacterium shigaense.</title>
        <authorList>
            <person name="Fukano H."/>
            <person name="Yoshida M."/>
            <person name="Kazumi Y."/>
            <person name="Ogura Y."/>
            <person name="Mitarai S."/>
            <person name="Hayashi T."/>
            <person name="Hoshino Y."/>
        </authorList>
    </citation>
    <scope>NUCLEOTIDE SEQUENCE [LARGE SCALE GENOMIC DNA]</scope>
    <source>
        <strain evidence="3">UN-152</strain>
    </source>
</reference>
<gene>
    <name evidence="2" type="primary">nat_1</name>
    <name evidence="2" type="ORF">MSG_04553</name>
</gene>
<proteinExistence type="inferred from homology"/>
<protein>
    <submittedName>
        <fullName evidence="2">Arylamine N-acetyltransferase</fullName>
        <ecNumber evidence="2">2.3.1.5</ecNumber>
    </submittedName>
</protein>
<dbReference type="InterPro" id="IPR001447">
    <property type="entry name" value="Arylamine_N-AcTrfase"/>
</dbReference>
<keyword evidence="3" id="KW-1185">Reference proteome</keyword>
<dbReference type="EC" id="2.3.1.5" evidence="2"/>
<dbReference type="SUPFAM" id="SSF54001">
    <property type="entry name" value="Cysteine proteinases"/>
    <property type="match status" value="1"/>
</dbReference>
<dbReference type="Proteomes" id="UP000217736">
    <property type="component" value="Chromosome"/>
</dbReference>
<name>A0A1Z4ENZ1_9MYCO</name>